<dbReference type="Proteomes" id="UP000297777">
    <property type="component" value="Unassembled WGS sequence"/>
</dbReference>
<proteinExistence type="predicted"/>
<dbReference type="EMBL" id="PQXH01000182">
    <property type="protein sequence ID" value="TGO09034.1"/>
    <property type="molecule type" value="Genomic_DNA"/>
</dbReference>
<sequence>MHLPIPSTIYNQLKNVTNETYLGQLGQEPVTVNRATPGLPNIEFLVPEEQERPKEIRVLVDSYGTTDEQNELEAGRRAALPEADLAQSGAV</sequence>
<feature type="region of interest" description="Disordered" evidence="1">
    <location>
        <begin position="66"/>
        <end position="91"/>
    </location>
</feature>
<reference evidence="2 3" key="1">
    <citation type="submission" date="2017-12" db="EMBL/GenBank/DDBJ databases">
        <title>Comparative genomics of Botrytis spp.</title>
        <authorList>
            <person name="Valero-Jimenez C.A."/>
            <person name="Tapia P."/>
            <person name="Veloso J."/>
            <person name="Silva-Moreno E."/>
            <person name="Staats M."/>
            <person name="Valdes J.H."/>
            <person name="Van Kan J.A.L."/>
        </authorList>
    </citation>
    <scope>NUCLEOTIDE SEQUENCE [LARGE SCALE GENOMIC DNA]</scope>
    <source>
        <strain evidence="2 3">Bt9001</strain>
    </source>
</reference>
<name>A0A4Z1EA25_9HELO</name>
<dbReference type="OrthoDB" id="10280963at2759"/>
<accession>A0A4Z1EA25</accession>
<keyword evidence="3" id="KW-1185">Reference proteome</keyword>
<organism evidence="2 3">
    <name type="scientific">Botrytis tulipae</name>
    <dbReference type="NCBI Taxonomy" id="87230"/>
    <lineage>
        <taxon>Eukaryota</taxon>
        <taxon>Fungi</taxon>
        <taxon>Dikarya</taxon>
        <taxon>Ascomycota</taxon>
        <taxon>Pezizomycotina</taxon>
        <taxon>Leotiomycetes</taxon>
        <taxon>Helotiales</taxon>
        <taxon>Sclerotiniaceae</taxon>
        <taxon>Botrytis</taxon>
    </lineage>
</organism>
<comment type="caution">
    <text evidence="2">The sequence shown here is derived from an EMBL/GenBank/DDBJ whole genome shotgun (WGS) entry which is preliminary data.</text>
</comment>
<gene>
    <name evidence="2" type="ORF">BTUL_0182g00220</name>
</gene>
<dbReference type="AlphaFoldDB" id="A0A4Z1EA25"/>
<evidence type="ECO:0000256" key="1">
    <source>
        <dbReference type="SAM" id="MobiDB-lite"/>
    </source>
</evidence>
<evidence type="ECO:0000313" key="3">
    <source>
        <dbReference type="Proteomes" id="UP000297777"/>
    </source>
</evidence>
<evidence type="ECO:0000313" key="2">
    <source>
        <dbReference type="EMBL" id="TGO09034.1"/>
    </source>
</evidence>
<protein>
    <submittedName>
        <fullName evidence="2">Uncharacterized protein</fullName>
    </submittedName>
</protein>